<dbReference type="InterPro" id="IPR011109">
    <property type="entry name" value="DNA_bind_recombinase_dom"/>
</dbReference>
<dbReference type="PANTHER" id="PTHR30461:SF23">
    <property type="entry name" value="DNA RECOMBINASE-RELATED"/>
    <property type="match status" value="1"/>
</dbReference>
<dbReference type="Pfam" id="PF13408">
    <property type="entry name" value="Zn_ribbon_recom"/>
    <property type="match status" value="2"/>
</dbReference>
<evidence type="ECO:0000313" key="4">
    <source>
        <dbReference type="Proteomes" id="UP000886785"/>
    </source>
</evidence>
<evidence type="ECO:0000259" key="2">
    <source>
        <dbReference type="PROSITE" id="PS51737"/>
    </source>
</evidence>
<dbReference type="Pfam" id="PF07508">
    <property type="entry name" value="Recombinase"/>
    <property type="match status" value="1"/>
</dbReference>
<evidence type="ECO:0000259" key="1">
    <source>
        <dbReference type="PROSITE" id="PS51736"/>
    </source>
</evidence>
<dbReference type="AlphaFoldDB" id="A0A9D1J2D4"/>
<dbReference type="GO" id="GO:0000150">
    <property type="term" value="F:DNA strand exchange activity"/>
    <property type="evidence" value="ECO:0007669"/>
    <property type="project" value="InterPro"/>
</dbReference>
<reference evidence="3" key="1">
    <citation type="submission" date="2020-10" db="EMBL/GenBank/DDBJ databases">
        <authorList>
            <person name="Gilroy R."/>
        </authorList>
    </citation>
    <scope>NUCLEOTIDE SEQUENCE</scope>
    <source>
        <strain evidence="3">ChiSjej1B19-7085</strain>
    </source>
</reference>
<dbReference type="PANTHER" id="PTHR30461">
    <property type="entry name" value="DNA-INVERTASE FROM LAMBDOID PROPHAGE"/>
    <property type="match status" value="1"/>
</dbReference>
<dbReference type="Pfam" id="PF00239">
    <property type="entry name" value="Resolvase"/>
    <property type="match status" value="1"/>
</dbReference>
<sequence length="635" mass="72789">MPKITKIEPGMKALPVKKKVAAYARVSKDTERLMHSVSAQVSYYSDLIQKNPEWEYAGVYADFGITGTLVAGRSEFVRLLEDCEAGEIDIILCKSISRFARNTVDLLNTVRHLKDIGVEVRFEKEQINSMSGDGELMLSILASFAQEESRSISENVKWGIRKRFKNGEIGAANKHILGYQYNDEQKKYIIIPEEAEAVRWMFQMYIDGVTLRDIADSMNKAGIRTTLGNDFQEASVRQLIFNEVYAGDIRRQKCYIEDPITKRKVPNRGELPQYYITDSHEAIIDRNTYAKVKAEMERRSSLVNPTYCFTGKFKCAVCGANFTRKKSNVRGKEYVDWICRSKKEHRVTCKSHNYPEHKLMEICAELMETDGFDEAAFTESVKSITSLADGSIEMQLYGGEIRRWQMPPKPVKTKKIKPESKHPRNLFDGKIFCGKCGRRFGRAMSDTTDGGHLYWYCRAKSNHGSTCDSVNYPDKEIRDIFCRVMGKKTFDEDFFTKTVDRMVVQASGSIDFHLKDGTVKTFETLKLRSNRHVTTSTDEFTGMIQCACCGNLYHRYCGYGKYVYWRCSGKHKVRTECNGQDMADFNIRKVSAYILGMDDFDGKAFTEQIDHITALEDGSLVYIFKDGRAKKWQRT</sequence>
<organism evidence="3 4">
    <name type="scientific">Candidatus Gallacutalibacter pullicola</name>
    <dbReference type="NCBI Taxonomy" id="2840830"/>
    <lineage>
        <taxon>Bacteria</taxon>
        <taxon>Bacillati</taxon>
        <taxon>Bacillota</taxon>
        <taxon>Clostridia</taxon>
        <taxon>Eubacteriales</taxon>
        <taxon>Candidatus Gallacutalibacter</taxon>
    </lineage>
</organism>
<evidence type="ECO:0000313" key="3">
    <source>
        <dbReference type="EMBL" id="HIR57999.1"/>
    </source>
</evidence>
<name>A0A9D1J2D4_9FIRM</name>
<dbReference type="CDD" id="cd00338">
    <property type="entry name" value="Ser_Recombinase"/>
    <property type="match status" value="1"/>
</dbReference>
<reference evidence="3" key="2">
    <citation type="journal article" date="2021" name="PeerJ">
        <title>Extensive microbial diversity within the chicken gut microbiome revealed by metagenomics and culture.</title>
        <authorList>
            <person name="Gilroy R."/>
            <person name="Ravi A."/>
            <person name="Getino M."/>
            <person name="Pursley I."/>
            <person name="Horton D.L."/>
            <person name="Alikhan N.F."/>
            <person name="Baker D."/>
            <person name="Gharbi K."/>
            <person name="Hall N."/>
            <person name="Watson M."/>
            <person name="Adriaenssens E.M."/>
            <person name="Foster-Nyarko E."/>
            <person name="Jarju S."/>
            <person name="Secka A."/>
            <person name="Antonio M."/>
            <person name="Oren A."/>
            <person name="Chaudhuri R.R."/>
            <person name="La Ragione R."/>
            <person name="Hildebrand F."/>
            <person name="Pallen M.J."/>
        </authorList>
    </citation>
    <scope>NUCLEOTIDE SEQUENCE</scope>
    <source>
        <strain evidence="3">ChiSjej1B19-7085</strain>
    </source>
</reference>
<dbReference type="Gene3D" id="3.40.50.1390">
    <property type="entry name" value="Resolvase, N-terminal catalytic domain"/>
    <property type="match status" value="1"/>
</dbReference>
<comment type="caution">
    <text evidence="3">The sequence shown here is derived from an EMBL/GenBank/DDBJ whole genome shotgun (WGS) entry which is preliminary data.</text>
</comment>
<gene>
    <name evidence="3" type="ORF">IAA54_10045</name>
</gene>
<dbReference type="InterPro" id="IPR006119">
    <property type="entry name" value="Resolv_N"/>
</dbReference>
<dbReference type="SMART" id="SM00857">
    <property type="entry name" value="Resolvase"/>
    <property type="match status" value="1"/>
</dbReference>
<dbReference type="InterPro" id="IPR025827">
    <property type="entry name" value="Zn_ribbon_recom_dom"/>
</dbReference>
<dbReference type="InterPro" id="IPR050639">
    <property type="entry name" value="SSR_resolvase"/>
</dbReference>
<feature type="domain" description="Recombinase" evidence="2">
    <location>
        <begin position="176"/>
        <end position="302"/>
    </location>
</feature>
<accession>A0A9D1J2D4</accession>
<dbReference type="EMBL" id="DVHF01000123">
    <property type="protein sequence ID" value="HIR57999.1"/>
    <property type="molecule type" value="Genomic_DNA"/>
</dbReference>
<dbReference type="SUPFAM" id="SSF53041">
    <property type="entry name" value="Resolvase-like"/>
    <property type="match status" value="1"/>
</dbReference>
<feature type="domain" description="Resolvase/invertase-type recombinase catalytic" evidence="1">
    <location>
        <begin position="19"/>
        <end position="167"/>
    </location>
</feature>
<dbReference type="PROSITE" id="PS51737">
    <property type="entry name" value="RECOMBINASE_DNA_BIND"/>
    <property type="match status" value="1"/>
</dbReference>
<proteinExistence type="predicted"/>
<dbReference type="PROSITE" id="PS51736">
    <property type="entry name" value="RECOMBINASES_3"/>
    <property type="match status" value="1"/>
</dbReference>
<dbReference type="InterPro" id="IPR036162">
    <property type="entry name" value="Resolvase-like_N_sf"/>
</dbReference>
<dbReference type="InterPro" id="IPR038109">
    <property type="entry name" value="DNA_bind_recomb_sf"/>
</dbReference>
<dbReference type="Gene3D" id="3.90.1750.20">
    <property type="entry name" value="Putative Large Serine Recombinase, Chain B, Domain 2"/>
    <property type="match status" value="1"/>
</dbReference>
<dbReference type="GO" id="GO:0003677">
    <property type="term" value="F:DNA binding"/>
    <property type="evidence" value="ECO:0007669"/>
    <property type="project" value="InterPro"/>
</dbReference>
<protein>
    <submittedName>
        <fullName evidence="3">Recombinase family protein</fullName>
    </submittedName>
</protein>
<dbReference type="Proteomes" id="UP000886785">
    <property type="component" value="Unassembled WGS sequence"/>
</dbReference>